<dbReference type="Pfam" id="PF02885">
    <property type="entry name" value="Glycos_trans_3N"/>
    <property type="match status" value="1"/>
</dbReference>
<dbReference type="InterPro" id="IPR005940">
    <property type="entry name" value="Anthranilate_Pribosyl_Tfrase"/>
</dbReference>
<evidence type="ECO:0000256" key="3">
    <source>
        <dbReference type="HAMAP-Rule" id="MF_00211"/>
    </source>
</evidence>
<keyword evidence="3" id="KW-0028">Amino-acid biosynthesis</keyword>
<feature type="binding site" evidence="3">
    <location>
        <begin position="100"/>
        <end position="103"/>
    </location>
    <ligand>
        <name>5-phospho-alpha-D-ribose 1-diphosphate</name>
        <dbReference type="ChEBI" id="CHEBI:58017"/>
    </ligand>
</feature>
<dbReference type="EC" id="2.4.2.18" evidence="3"/>
<feature type="binding site" evidence="3">
    <location>
        <position position="235"/>
    </location>
    <ligand>
        <name>Mg(2+)</name>
        <dbReference type="ChEBI" id="CHEBI:18420"/>
        <label>1</label>
    </ligand>
</feature>
<comment type="catalytic activity">
    <reaction evidence="3">
        <text>N-(5-phospho-beta-D-ribosyl)anthranilate + diphosphate = 5-phospho-alpha-D-ribose 1-diphosphate + anthranilate</text>
        <dbReference type="Rhea" id="RHEA:11768"/>
        <dbReference type="ChEBI" id="CHEBI:16567"/>
        <dbReference type="ChEBI" id="CHEBI:18277"/>
        <dbReference type="ChEBI" id="CHEBI:33019"/>
        <dbReference type="ChEBI" id="CHEBI:58017"/>
        <dbReference type="EC" id="2.4.2.18"/>
    </reaction>
</comment>
<dbReference type="SUPFAM" id="SSF47648">
    <property type="entry name" value="Nucleoside phosphorylase/phosphoribosyltransferase N-terminal domain"/>
    <property type="match status" value="1"/>
</dbReference>
<comment type="cofactor">
    <cofactor evidence="3">
        <name>Mg(2+)</name>
        <dbReference type="ChEBI" id="CHEBI:18420"/>
    </cofactor>
    <text evidence="3">Binds 2 magnesium ions per monomer.</text>
</comment>
<dbReference type="InterPro" id="IPR017459">
    <property type="entry name" value="Glycosyl_Trfase_fam3_N_dom"/>
</dbReference>
<dbReference type="UniPathway" id="UPA00035">
    <property type="reaction ID" value="UER00041"/>
</dbReference>
<keyword evidence="3" id="KW-0479">Metal-binding</keyword>
<dbReference type="GO" id="GO:0004048">
    <property type="term" value="F:anthranilate phosphoribosyltransferase activity"/>
    <property type="evidence" value="ECO:0007669"/>
    <property type="project" value="UniProtKB-UniRule"/>
</dbReference>
<dbReference type="GO" id="GO:0005829">
    <property type="term" value="C:cytosol"/>
    <property type="evidence" value="ECO:0007669"/>
    <property type="project" value="TreeGrafter"/>
</dbReference>
<keyword evidence="1 3" id="KW-0328">Glycosyltransferase</keyword>
<keyword evidence="3" id="KW-0460">Magnesium</keyword>
<dbReference type="HAMAP" id="MF_00211">
    <property type="entry name" value="TrpD"/>
    <property type="match status" value="1"/>
</dbReference>
<evidence type="ECO:0000259" key="5">
    <source>
        <dbReference type="Pfam" id="PF02885"/>
    </source>
</evidence>
<feature type="binding site" evidence="3">
    <location>
        <position position="102"/>
    </location>
    <ligand>
        <name>Mg(2+)</name>
        <dbReference type="ChEBI" id="CHEBI:18420"/>
        <label>1</label>
    </ligand>
</feature>
<dbReference type="SUPFAM" id="SSF52418">
    <property type="entry name" value="Nucleoside phosphorylase/phosphoribosyltransferase catalytic domain"/>
    <property type="match status" value="1"/>
</dbReference>
<evidence type="ECO:0000256" key="2">
    <source>
        <dbReference type="ARBA" id="ARBA00022679"/>
    </source>
</evidence>
<accession>A0A1H4CF18</accession>
<name>A0A1H4CF18_9SPHI</name>
<reference evidence="6 7" key="1">
    <citation type="submission" date="2016-10" db="EMBL/GenBank/DDBJ databases">
        <authorList>
            <person name="de Groot N.N."/>
        </authorList>
    </citation>
    <scope>NUCLEOTIDE SEQUENCE [LARGE SCALE GENOMIC DNA]</scope>
    <source>
        <strain evidence="6 7">DSM 19033</strain>
    </source>
</reference>
<comment type="subunit">
    <text evidence="3">Homodimer.</text>
</comment>
<keyword evidence="7" id="KW-1185">Reference proteome</keyword>
<evidence type="ECO:0000256" key="1">
    <source>
        <dbReference type="ARBA" id="ARBA00022676"/>
    </source>
</evidence>
<dbReference type="InterPro" id="IPR000312">
    <property type="entry name" value="Glycosyl_Trfase_fam3"/>
</dbReference>
<feature type="binding site" evidence="3">
    <location>
        <position position="234"/>
    </location>
    <ligand>
        <name>Mg(2+)</name>
        <dbReference type="ChEBI" id="CHEBI:18420"/>
        <label>2</label>
    </ligand>
</feature>
<evidence type="ECO:0000313" key="7">
    <source>
        <dbReference type="Proteomes" id="UP000198850"/>
    </source>
</evidence>
<evidence type="ECO:0000259" key="4">
    <source>
        <dbReference type="Pfam" id="PF00591"/>
    </source>
</evidence>
<feature type="binding site" evidence="3">
    <location>
        <begin position="93"/>
        <end position="94"/>
    </location>
    <ligand>
        <name>5-phospho-alpha-D-ribose 1-diphosphate</name>
        <dbReference type="ChEBI" id="CHEBI:58017"/>
    </ligand>
</feature>
<feature type="domain" description="Glycosyl transferase family 3 N-terminal" evidence="5">
    <location>
        <begin position="13"/>
        <end position="74"/>
    </location>
</feature>
<sequence length="339" mass="37070">MLYSNLFCFTTMKKILNHLFENKSFSRQESQRILTAIASGEFNNSQIAAFITAFGMRNITVAELQGFRDAMLDLCVKVNLSDYDLIDLCGTGGDGKDTFNISTLASFVVAGAGYKVAKHGNYGVSSGCGSSNVMEYLGYQFTANEDELKRSLDRAGICFIHAPLFNPAMKIVAPIRKDLGVKTFFNMLGPMANPAQPRNQIVGVFSLELARLYAYLYQETDKNYTIIHAVDGFDEISLTCDVKTFSKSGEALLKVSDLGFEEINENEIVGGDTVHSSADIFMHVLEGVGTDPQQNVVLCNAAMAIQTIKPEQSFADCYYEAETSLVGGLALKSFKSLLG</sequence>
<dbReference type="Gene3D" id="3.40.1030.10">
    <property type="entry name" value="Nucleoside phosphorylase/phosphoribosyltransferase catalytic domain"/>
    <property type="match status" value="1"/>
</dbReference>
<feature type="binding site" evidence="3">
    <location>
        <position position="98"/>
    </location>
    <ligand>
        <name>5-phospho-alpha-D-ribose 1-diphosphate</name>
        <dbReference type="ChEBI" id="CHEBI:58017"/>
    </ligand>
</feature>
<comment type="caution">
    <text evidence="3">Lacks conserved residue(s) required for the propagation of feature annotation.</text>
</comment>
<dbReference type="Pfam" id="PF00591">
    <property type="entry name" value="Glycos_transf_3"/>
    <property type="match status" value="1"/>
</dbReference>
<organism evidence="6 7">
    <name type="scientific">Pedobacter hartonius</name>
    <dbReference type="NCBI Taxonomy" id="425514"/>
    <lineage>
        <taxon>Bacteria</taxon>
        <taxon>Pseudomonadati</taxon>
        <taxon>Bacteroidota</taxon>
        <taxon>Sphingobacteriia</taxon>
        <taxon>Sphingobacteriales</taxon>
        <taxon>Sphingobacteriaceae</taxon>
        <taxon>Pedobacter</taxon>
    </lineage>
</organism>
<dbReference type="STRING" id="425514.SAMN05443550_10418"/>
<proteinExistence type="inferred from homology"/>
<protein>
    <recommendedName>
        <fullName evidence="3">Anthranilate phosphoribosyltransferase</fullName>
        <ecNumber evidence="3">2.4.2.18</ecNumber>
    </recommendedName>
</protein>
<keyword evidence="3" id="KW-0822">Tryptophan biosynthesis</keyword>
<dbReference type="Gene3D" id="1.20.970.10">
    <property type="entry name" value="Transferase, Pyrimidine Nucleoside Phosphorylase, Chain C"/>
    <property type="match status" value="1"/>
</dbReference>
<dbReference type="Proteomes" id="UP000198850">
    <property type="component" value="Unassembled WGS sequence"/>
</dbReference>
<dbReference type="EMBL" id="FNRA01000004">
    <property type="protein sequence ID" value="SEA58662.1"/>
    <property type="molecule type" value="Genomic_DNA"/>
</dbReference>
<feature type="binding site" evidence="3">
    <location>
        <position position="90"/>
    </location>
    <ligand>
        <name>anthranilate</name>
        <dbReference type="ChEBI" id="CHEBI:16567"/>
        <label>1</label>
    </ligand>
</feature>
<dbReference type="GO" id="GO:0000287">
    <property type="term" value="F:magnesium ion binding"/>
    <property type="evidence" value="ECO:0007669"/>
    <property type="project" value="UniProtKB-UniRule"/>
</dbReference>
<feature type="binding site" evidence="3">
    <location>
        <position position="176"/>
    </location>
    <ligand>
        <name>anthranilate</name>
        <dbReference type="ChEBI" id="CHEBI:16567"/>
        <label>2</label>
    </ligand>
</feature>
<feature type="binding site" evidence="3">
    <location>
        <begin position="118"/>
        <end position="126"/>
    </location>
    <ligand>
        <name>5-phospho-alpha-D-ribose 1-diphosphate</name>
        <dbReference type="ChEBI" id="CHEBI:58017"/>
    </ligand>
</feature>
<dbReference type="PANTHER" id="PTHR43285">
    <property type="entry name" value="ANTHRANILATE PHOSPHORIBOSYLTRANSFERASE"/>
    <property type="match status" value="1"/>
</dbReference>
<comment type="function">
    <text evidence="3">Catalyzes the transfer of the phosphoribosyl group of 5-phosphorylribose-1-pyrophosphate (PRPP) to anthranilate to yield N-(5'-phosphoribosyl)-anthranilate (PRA).</text>
</comment>
<keyword evidence="2 3" id="KW-0808">Transferase</keyword>
<feature type="binding site" evidence="3">
    <location>
        <position position="90"/>
    </location>
    <ligand>
        <name>5-phospho-alpha-D-ribose 1-diphosphate</name>
        <dbReference type="ChEBI" id="CHEBI:58017"/>
    </ligand>
</feature>
<feature type="binding site" evidence="3">
    <location>
        <position position="121"/>
    </location>
    <ligand>
        <name>anthranilate</name>
        <dbReference type="ChEBI" id="CHEBI:16567"/>
        <label>1</label>
    </ligand>
</feature>
<dbReference type="NCBIfam" id="TIGR01245">
    <property type="entry name" value="trpD"/>
    <property type="match status" value="1"/>
</dbReference>
<dbReference type="PANTHER" id="PTHR43285:SF2">
    <property type="entry name" value="ANTHRANILATE PHOSPHORIBOSYLTRANSFERASE"/>
    <property type="match status" value="1"/>
</dbReference>
<dbReference type="InterPro" id="IPR036320">
    <property type="entry name" value="Glycosyl_Trfase_fam3_N_dom_sf"/>
</dbReference>
<dbReference type="GO" id="GO:0000162">
    <property type="term" value="P:L-tryptophan biosynthetic process"/>
    <property type="evidence" value="ECO:0007669"/>
    <property type="project" value="UniProtKB-UniRule"/>
</dbReference>
<evidence type="ECO:0000313" key="6">
    <source>
        <dbReference type="EMBL" id="SEA58662.1"/>
    </source>
</evidence>
<dbReference type="InterPro" id="IPR035902">
    <property type="entry name" value="Nuc_phospho_transferase"/>
</dbReference>
<feature type="binding site" evidence="3">
    <location>
        <position position="130"/>
    </location>
    <ligand>
        <name>5-phospho-alpha-D-ribose 1-diphosphate</name>
        <dbReference type="ChEBI" id="CHEBI:58017"/>
    </ligand>
</feature>
<comment type="similarity">
    <text evidence="3">Belongs to the anthranilate phosphoribosyltransferase family.</text>
</comment>
<keyword evidence="3" id="KW-0057">Aromatic amino acid biosynthesis</keyword>
<feature type="domain" description="Glycosyl transferase family 3" evidence="4">
    <location>
        <begin position="83"/>
        <end position="330"/>
    </location>
</feature>
<feature type="binding site" evidence="3">
    <location>
        <position position="235"/>
    </location>
    <ligand>
        <name>Mg(2+)</name>
        <dbReference type="ChEBI" id="CHEBI:18420"/>
        <label>2</label>
    </ligand>
</feature>
<gene>
    <name evidence="3" type="primary">trpD</name>
    <name evidence="6" type="ORF">SAMN05443550_10418</name>
</gene>
<comment type="pathway">
    <text evidence="3">Amino-acid biosynthesis; L-tryptophan biosynthesis; L-tryptophan from chorismate: step 2/5.</text>
</comment>
<dbReference type="AlphaFoldDB" id="A0A1H4CF18"/>